<organism evidence="4 5">
    <name type="scientific">Clonostachys rhizophaga</name>
    <dbReference type="NCBI Taxonomy" id="160324"/>
    <lineage>
        <taxon>Eukaryota</taxon>
        <taxon>Fungi</taxon>
        <taxon>Dikarya</taxon>
        <taxon>Ascomycota</taxon>
        <taxon>Pezizomycotina</taxon>
        <taxon>Sordariomycetes</taxon>
        <taxon>Hypocreomycetidae</taxon>
        <taxon>Hypocreales</taxon>
        <taxon>Bionectriaceae</taxon>
        <taxon>Clonostachys</taxon>
    </lineage>
</organism>
<dbReference type="PROSITE" id="PS50297">
    <property type="entry name" value="ANK_REP_REGION"/>
    <property type="match status" value="2"/>
</dbReference>
<evidence type="ECO:0000313" key="5">
    <source>
        <dbReference type="Proteomes" id="UP000696573"/>
    </source>
</evidence>
<accession>A0A9N9VVI0</accession>
<dbReference type="PROSITE" id="PS50088">
    <property type="entry name" value="ANK_REPEAT"/>
    <property type="match status" value="2"/>
</dbReference>
<dbReference type="SUPFAM" id="SSF48403">
    <property type="entry name" value="Ankyrin repeat"/>
    <property type="match status" value="2"/>
</dbReference>
<dbReference type="PANTHER" id="PTHR24123:SF141">
    <property type="entry name" value="ANKYRIN 2, ISOFORM U"/>
    <property type="match status" value="1"/>
</dbReference>
<proteinExistence type="predicted"/>
<dbReference type="Pfam" id="PF13637">
    <property type="entry name" value="Ank_4"/>
    <property type="match status" value="1"/>
</dbReference>
<evidence type="ECO:0000313" key="4">
    <source>
        <dbReference type="EMBL" id="CAH0033100.1"/>
    </source>
</evidence>
<keyword evidence="1" id="KW-0677">Repeat</keyword>
<dbReference type="Gene3D" id="1.25.40.20">
    <property type="entry name" value="Ankyrin repeat-containing domain"/>
    <property type="match status" value="5"/>
</dbReference>
<dbReference type="PANTHER" id="PTHR24123">
    <property type="entry name" value="ANKYRIN REPEAT-CONTAINING"/>
    <property type="match status" value="1"/>
</dbReference>
<evidence type="ECO:0008006" key="6">
    <source>
        <dbReference type="Google" id="ProtNLM"/>
    </source>
</evidence>
<evidence type="ECO:0000256" key="1">
    <source>
        <dbReference type="ARBA" id="ARBA00022737"/>
    </source>
</evidence>
<sequence>MGQIQHQHHDMATYIQSLRQSISTIVLYAKDNLTRDTWMQHRLQIVLSSLDDALSRLDESLSRAHQQELAKTTHPSGDRCRLEVPSPILQSCEATINLLAADMGTALASNDAALMIKLEWVCAAISFCINTATSPQNVLLRLSFFRPDPPLDFRLQTQDLVVKRNSRSFVDLRQRQGDAPVSVDDVSLWLSPFLSLKCYEPGEYYHERVVAELMEKTCQGLPHAATEWPLYAEQFWPAVEDNVLSLFAPSTISPNFGFINWILHFAREVWPDEFGWHTPSKYPMIDLTDALCTGKIGPLHIAAAFALPSLCGRLISSGADVNEIGALGTPLWCALVGPDILVNRMAGRAWNPSSGRHFASHNRSPAIKRLLDASADCSNGNGLKDTDDESLSVSGMAFWVSLKTGDDSVLQRIIQSGPVFNQALTKLIEDLNLNEEETHMRDLVSRLLTMLFDHCVLAESDMGTEGLGAALSEAMSRLQLNLNPVPADGKLGIPDEALNHLAVAAIVGDDAWSLRRCVLDPRFHPGLPTNKFQRRNTLLHIAVADDFFEAVDILAEAGADLGALDEDGKTPLMVVESVAMMEKLVLEHGASTTESDRDGRTIWHLVAATNEPELLEWLCLFDPSKDINMNKETLAGRTPLVEALLSTDFLSEKPFIKTDTEPKAAKMLTKHFGNRLSLWCVERPLTHLVVPWGDINLLRSLRDLGADFSELDDNGWTPLHWINMSATLEFTELLIELCHGVPYMSYSGLTAAETIFQNTVLLSSIEYGGPERSSHPSCRRELSMSVYTRLLDPEMLRQCDDRGKSFWPRFCRNVLSKSIEVSEKEHRMVQPSIEAALQCVLSKGILENYEKKTGQPGIMCLEGLGTEKVADKAKPQLETETIDRFWHLGRLRRIILKILRNTSNSMKRLFWSTAACQRLLVECCVDEDFPILRLVCSKGGELDMDERRYSGLTVLEAAMMHYAERPQEPLKSLLVNTSVDQLNRHQMVILRAIFKVHQNRKEIDVEGLLHFFIDRGMRVNPARDDGESLLAEALRCSQYNAALMLVRRGARLEPGRHGFNALMAAVEADDLRALEFLVDSFGQLGRDEVDWGSLYLRPGLPPRNALHVAAECASQEFLSEAFAGLPLLKEHINFITEEGGPIHVAINRGNVDVAEMLVEHGADLTLRDTNELQGYTPLHLACRHTNRELLLLCMKKAPETLRFKDNQGKTPVTLATELGNDVALSLFRTYDGI</sequence>
<keyword evidence="5" id="KW-1185">Reference proteome</keyword>
<dbReference type="InterPro" id="IPR051165">
    <property type="entry name" value="Multifunctional_ANK_Repeat"/>
</dbReference>
<reference evidence="4" key="1">
    <citation type="submission" date="2021-10" db="EMBL/GenBank/DDBJ databases">
        <authorList>
            <person name="Piombo E."/>
        </authorList>
    </citation>
    <scope>NUCLEOTIDE SEQUENCE</scope>
</reference>
<comment type="caution">
    <text evidence="4">The sequence shown here is derived from an EMBL/GenBank/DDBJ whole genome shotgun (WGS) entry which is preliminary data.</text>
</comment>
<feature type="repeat" description="ANK" evidence="3">
    <location>
        <begin position="1137"/>
        <end position="1169"/>
    </location>
</feature>
<evidence type="ECO:0000256" key="2">
    <source>
        <dbReference type="ARBA" id="ARBA00023043"/>
    </source>
</evidence>
<feature type="repeat" description="ANK" evidence="3">
    <location>
        <begin position="534"/>
        <end position="566"/>
    </location>
</feature>
<name>A0A9N9VVI0_9HYPO</name>
<evidence type="ECO:0000256" key="3">
    <source>
        <dbReference type="PROSITE-ProRule" id="PRU00023"/>
    </source>
</evidence>
<dbReference type="SMART" id="SM00248">
    <property type="entry name" value="ANK"/>
    <property type="match status" value="8"/>
</dbReference>
<dbReference type="OrthoDB" id="194358at2759"/>
<dbReference type="EMBL" id="CABFNQ020000746">
    <property type="protein sequence ID" value="CAH0033100.1"/>
    <property type="molecule type" value="Genomic_DNA"/>
</dbReference>
<dbReference type="Proteomes" id="UP000696573">
    <property type="component" value="Unassembled WGS sequence"/>
</dbReference>
<protein>
    <recommendedName>
        <fullName evidence="6">Ankyrin</fullName>
    </recommendedName>
</protein>
<keyword evidence="2 3" id="KW-0040">ANK repeat</keyword>
<dbReference type="AlphaFoldDB" id="A0A9N9VVI0"/>
<gene>
    <name evidence="4" type="ORF">CRHIZ90672A_00017409</name>
</gene>
<dbReference type="InterPro" id="IPR002110">
    <property type="entry name" value="Ankyrin_rpt"/>
</dbReference>
<dbReference type="InterPro" id="IPR036770">
    <property type="entry name" value="Ankyrin_rpt-contain_sf"/>
</dbReference>